<sequence>MEEKDSKISMKIKISGGKIDENRLKSIMDDAESGSQIKIKGTEIPKRFRHEKAFSSFKSIEYQDAKWVQIEDLYNLKNAKSVKLGANNDFTNSEYNMLIENWLFKEWDMFEKLEIPRYKLVSLRLHHVLEDVEVVTVKRGGQYKYVFLAKNQEKRKNTVGIVYWKKGTFFMETMNPKDYCNLDQGQEAYDMLLEMKKEKENK</sequence>
<dbReference type="PANTHER" id="PTHR21503">
    <property type="entry name" value="F-BOX-CONTAINING HYPOTHETICAL PROTEIN C.ELEGANS"/>
    <property type="match status" value="1"/>
</dbReference>
<dbReference type="PANTHER" id="PTHR21503:SF8">
    <property type="entry name" value="F-BOX ASSOCIATED DOMAIN-CONTAINING PROTEIN-RELATED"/>
    <property type="match status" value="1"/>
</dbReference>
<dbReference type="AlphaFoldDB" id="A0A2G5UZH4"/>
<dbReference type="EMBL" id="PDUG01000002">
    <property type="protein sequence ID" value="PIC44900.1"/>
    <property type="molecule type" value="Genomic_DNA"/>
</dbReference>
<proteinExistence type="predicted"/>
<dbReference type="OrthoDB" id="5910699at2759"/>
<reference evidence="2" key="1">
    <citation type="submission" date="2017-10" db="EMBL/GenBank/DDBJ databases">
        <title>Rapid genome shrinkage in a self-fertile nematode reveals novel sperm competition proteins.</title>
        <authorList>
            <person name="Yin D."/>
            <person name="Schwarz E.M."/>
            <person name="Thomas C.G."/>
            <person name="Felde R.L."/>
            <person name="Korf I.F."/>
            <person name="Cutter A.D."/>
            <person name="Schartner C.M."/>
            <person name="Ralston E.J."/>
            <person name="Meyer B.J."/>
            <person name="Haag E.S."/>
        </authorList>
    </citation>
    <scope>NUCLEOTIDE SEQUENCE [LARGE SCALE GENOMIC DNA]</scope>
    <source>
        <strain evidence="2">JU1422</strain>
    </source>
</reference>
<dbReference type="Proteomes" id="UP000230233">
    <property type="component" value="Chromosome II"/>
</dbReference>
<accession>A0A2G5UZH4</accession>
<evidence type="ECO:0000313" key="1">
    <source>
        <dbReference type="EMBL" id="PIC44900.1"/>
    </source>
</evidence>
<protein>
    <recommendedName>
        <fullName evidence="3">F-box associated domain-containing protein</fullName>
    </recommendedName>
</protein>
<gene>
    <name evidence="1" type="primary">Cnig_chr_II.g5107</name>
    <name evidence="1" type="ORF">B9Z55_005107</name>
</gene>
<name>A0A2G5UZH4_9PELO</name>
<evidence type="ECO:0000313" key="2">
    <source>
        <dbReference type="Proteomes" id="UP000230233"/>
    </source>
</evidence>
<keyword evidence="2" id="KW-1185">Reference proteome</keyword>
<organism evidence="1 2">
    <name type="scientific">Caenorhabditis nigoni</name>
    <dbReference type="NCBI Taxonomy" id="1611254"/>
    <lineage>
        <taxon>Eukaryota</taxon>
        <taxon>Metazoa</taxon>
        <taxon>Ecdysozoa</taxon>
        <taxon>Nematoda</taxon>
        <taxon>Chromadorea</taxon>
        <taxon>Rhabditida</taxon>
        <taxon>Rhabditina</taxon>
        <taxon>Rhabditomorpha</taxon>
        <taxon>Rhabditoidea</taxon>
        <taxon>Rhabditidae</taxon>
        <taxon>Peloderinae</taxon>
        <taxon>Caenorhabditis</taxon>
    </lineage>
</organism>
<comment type="caution">
    <text evidence="1">The sequence shown here is derived from an EMBL/GenBank/DDBJ whole genome shotgun (WGS) entry which is preliminary data.</text>
</comment>
<evidence type="ECO:0008006" key="3">
    <source>
        <dbReference type="Google" id="ProtNLM"/>
    </source>
</evidence>